<proteinExistence type="predicted"/>
<name>A0A1V3NTV6_9GAMM</name>
<comment type="caution">
    <text evidence="2">The sequence shown here is derived from an EMBL/GenBank/DDBJ whole genome shotgun (WGS) entry which is preliminary data.</text>
</comment>
<dbReference type="SUPFAM" id="SSF54593">
    <property type="entry name" value="Glyoxalase/Bleomycin resistance protein/Dihydroxybiphenyl dioxygenase"/>
    <property type="match status" value="1"/>
</dbReference>
<dbReference type="EMBL" id="MVBK01000008">
    <property type="protein sequence ID" value="OOG28547.1"/>
    <property type="molecule type" value="Genomic_DNA"/>
</dbReference>
<feature type="domain" description="VOC" evidence="1">
    <location>
        <begin position="12"/>
        <end position="126"/>
    </location>
</feature>
<accession>A0A1V3NTV6</accession>
<evidence type="ECO:0000313" key="2">
    <source>
        <dbReference type="EMBL" id="OOG28547.1"/>
    </source>
</evidence>
<dbReference type="CDD" id="cd06587">
    <property type="entry name" value="VOC"/>
    <property type="match status" value="1"/>
</dbReference>
<dbReference type="PROSITE" id="PS51819">
    <property type="entry name" value="VOC"/>
    <property type="match status" value="1"/>
</dbReference>
<evidence type="ECO:0000313" key="3">
    <source>
        <dbReference type="Proteomes" id="UP000189462"/>
    </source>
</evidence>
<organism evidence="2 3">
    <name type="scientific">Thioalkalivibrio denitrificans</name>
    <dbReference type="NCBI Taxonomy" id="108003"/>
    <lineage>
        <taxon>Bacteria</taxon>
        <taxon>Pseudomonadati</taxon>
        <taxon>Pseudomonadota</taxon>
        <taxon>Gammaproteobacteria</taxon>
        <taxon>Chromatiales</taxon>
        <taxon>Ectothiorhodospiraceae</taxon>
        <taxon>Thioalkalivibrio</taxon>
    </lineage>
</organism>
<dbReference type="Gene3D" id="3.10.180.10">
    <property type="entry name" value="2,3-Dihydroxybiphenyl 1,2-Dioxygenase, domain 1"/>
    <property type="match status" value="1"/>
</dbReference>
<sequence>MSLPERPPATAGMRHLALFVKDLSACEHFYVDLLGMRVEWRPDSENLYLTSGCDNLALHVGPVAEGDSRLDHLGFILRREADVDPWYAFLKAHGVPMDTAPRTHRDGARSFYCRDPEGNRVQMIWHPPIAGACRTGDEAG</sequence>
<dbReference type="InterPro" id="IPR004360">
    <property type="entry name" value="Glyas_Fos-R_dOase_dom"/>
</dbReference>
<evidence type="ECO:0000259" key="1">
    <source>
        <dbReference type="PROSITE" id="PS51819"/>
    </source>
</evidence>
<dbReference type="InterPro" id="IPR037523">
    <property type="entry name" value="VOC_core"/>
</dbReference>
<dbReference type="InterPro" id="IPR029068">
    <property type="entry name" value="Glyas_Bleomycin-R_OHBP_Dase"/>
</dbReference>
<dbReference type="RefSeq" id="WP_077277372.1">
    <property type="nucleotide sequence ID" value="NZ_MVBK01000008.1"/>
</dbReference>
<dbReference type="OrthoDB" id="9804944at2"/>
<dbReference type="Proteomes" id="UP000189462">
    <property type="component" value="Unassembled WGS sequence"/>
</dbReference>
<gene>
    <name evidence="2" type="ORF">B1C78_01505</name>
</gene>
<dbReference type="AlphaFoldDB" id="A0A1V3NTV6"/>
<dbReference type="Pfam" id="PF00903">
    <property type="entry name" value="Glyoxalase"/>
    <property type="match status" value="1"/>
</dbReference>
<dbReference type="STRING" id="108003.B1C78_01505"/>
<keyword evidence="3" id="KW-1185">Reference proteome</keyword>
<reference evidence="2 3" key="1">
    <citation type="submission" date="2017-02" db="EMBL/GenBank/DDBJ databases">
        <title>Genomic diversity within the haloalkaliphilic genus Thioalkalivibrio.</title>
        <authorList>
            <person name="Ahn A.-C."/>
            <person name="Meier-Kolthoff J."/>
            <person name="Overmars L."/>
            <person name="Richter M."/>
            <person name="Woyke T."/>
            <person name="Sorokin D.Y."/>
            <person name="Muyzer G."/>
        </authorList>
    </citation>
    <scope>NUCLEOTIDE SEQUENCE [LARGE SCALE GENOMIC DNA]</scope>
    <source>
        <strain evidence="2 3">ALJD</strain>
    </source>
</reference>
<dbReference type="InterPro" id="IPR050383">
    <property type="entry name" value="GlyoxalaseI/FosfomycinResist"/>
</dbReference>
<protein>
    <submittedName>
        <fullName evidence="2">Glyoxalase</fullName>
    </submittedName>
</protein>
<dbReference type="PANTHER" id="PTHR21366">
    <property type="entry name" value="GLYOXALASE FAMILY PROTEIN"/>
    <property type="match status" value="1"/>
</dbReference>